<keyword evidence="1" id="KW-1133">Transmembrane helix</keyword>
<dbReference type="AlphaFoldDB" id="A0A446CZ10"/>
<dbReference type="EMBL" id="UFQB01000045">
    <property type="protein sequence ID" value="SSW73102.1"/>
    <property type="molecule type" value="Genomic_DNA"/>
</dbReference>
<evidence type="ECO:0000256" key="1">
    <source>
        <dbReference type="SAM" id="Phobius"/>
    </source>
</evidence>
<accession>A0A446CZ10</accession>
<evidence type="ECO:0000313" key="4">
    <source>
        <dbReference type="Proteomes" id="UP000289184"/>
    </source>
</evidence>
<dbReference type="OrthoDB" id="8534992at2"/>
<evidence type="ECO:0000259" key="2">
    <source>
        <dbReference type="Pfam" id="PF09977"/>
    </source>
</evidence>
<name>A0A446CZ10_9BURK</name>
<proteinExistence type="predicted"/>
<sequence length="704" mass="71161">MPAIYLRPAPLPRQRGSVTVAVVFAVLVGLVLLGAAQLAYSFYMKREMQKGADLAALSAVQVLGMGAAADCARAVTAGRASALRNIPDLIDAFTDADITVECKVWDSSRADASGMHVFDAAGGEAFNAVRVTVRKQLSSIFPRFTGGGDGGAMASTTAVAANTKPVAAFSVGSRLLRLERGGLLSRLLATAGASPGQLDVLDAAGLASVDITPAGLLQALGLPLSVASGVGTPEQLAAVDNLTLGQLLNATLTVLGNIQTASADVGLLTNAINAALEVMPLNLPVKLFGDGGVLDLSVEGGGANAALQANVNARNVLETALVVANGENLIDLGLGVPLLGIDARVRIVEPPSVAIGGVGTQATSAGIRVYLRVTTANIPLVGPLLASTLNTVVDLPIIIDVGQSTGTLTKLCAAPLTESQATIDVASSVANVCLGRFPGMGSATDKTPAGFLALTNSCELSAFDAIQPYEVLNVLGILPLKARVALPVFEPQAPVSVTLTEPPSPQATATVNASSVDLAGLASNLSDALIGGILGDLANNGTPLTRAQRTALAEDLVGGGGSDPGKSVSEVFDNLAWSKTAMDRLGQRMATGGLAGVLGGTLQVVGNALTTLLVAPVNDLLCGVGGIFGPSVIRQCRVDSVAALALNDGGQLGGVLSIVISLLSPLLDMLSSMLQQLLNLLGLSLGQTDVSLISVDCGRPRLVY</sequence>
<dbReference type="Pfam" id="PF09977">
    <property type="entry name" value="Tad_C"/>
    <property type="match status" value="1"/>
</dbReference>
<evidence type="ECO:0000313" key="3">
    <source>
        <dbReference type="EMBL" id="SSW73102.1"/>
    </source>
</evidence>
<organism evidence="3 4">
    <name type="scientific">Achromobacter agilis</name>
    <dbReference type="NCBI Taxonomy" id="1353888"/>
    <lineage>
        <taxon>Bacteria</taxon>
        <taxon>Pseudomonadati</taxon>
        <taxon>Pseudomonadota</taxon>
        <taxon>Betaproteobacteria</taxon>
        <taxon>Burkholderiales</taxon>
        <taxon>Alcaligenaceae</taxon>
        <taxon>Achromobacter</taxon>
    </lineage>
</organism>
<keyword evidence="1" id="KW-0812">Transmembrane</keyword>
<feature type="domain" description="DUF2134" evidence="2">
    <location>
        <begin position="59"/>
        <end position="160"/>
    </location>
</feature>
<keyword evidence="1" id="KW-0472">Membrane</keyword>
<reference evidence="3 4" key="1">
    <citation type="submission" date="2018-07" db="EMBL/GenBank/DDBJ databases">
        <authorList>
            <person name="Peeters C."/>
        </authorList>
    </citation>
    <scope>NUCLEOTIDE SEQUENCE [LARGE SCALE GENOMIC DNA]</scope>
    <source>
        <strain evidence="3 4">LMG 3411</strain>
    </source>
</reference>
<dbReference type="Proteomes" id="UP000289184">
    <property type="component" value="Unassembled WGS sequence"/>
</dbReference>
<dbReference type="InterPro" id="IPR018705">
    <property type="entry name" value="DUF2134_membrane"/>
</dbReference>
<dbReference type="RefSeq" id="WP_129530862.1">
    <property type="nucleotide sequence ID" value="NZ_UFQB01000045.1"/>
</dbReference>
<gene>
    <name evidence="3" type="ORF">AGI3411_05875</name>
</gene>
<protein>
    <recommendedName>
        <fullName evidence="2">DUF2134 domain-containing protein</fullName>
    </recommendedName>
</protein>
<keyword evidence="4" id="KW-1185">Reference proteome</keyword>
<feature type="transmembrane region" description="Helical" evidence="1">
    <location>
        <begin position="20"/>
        <end position="40"/>
    </location>
</feature>